<reference evidence="2" key="1">
    <citation type="submission" date="2021-06" db="EMBL/GenBank/DDBJ databases">
        <authorList>
            <person name="Hodson N. C."/>
            <person name="Mongue J. A."/>
            <person name="Jaron S. K."/>
        </authorList>
    </citation>
    <scope>NUCLEOTIDE SEQUENCE</scope>
</reference>
<name>A0A8J2NZR6_9HEXA</name>
<dbReference type="AlphaFoldDB" id="A0A8J2NZR6"/>
<evidence type="ECO:0000256" key="1">
    <source>
        <dbReference type="SAM" id="Phobius"/>
    </source>
</evidence>
<keyword evidence="1" id="KW-1133">Transmembrane helix</keyword>
<dbReference type="EMBL" id="CAJVCH010069620">
    <property type="protein sequence ID" value="CAG7720330.1"/>
    <property type="molecule type" value="Genomic_DNA"/>
</dbReference>
<organism evidence="2 3">
    <name type="scientific">Allacma fusca</name>
    <dbReference type="NCBI Taxonomy" id="39272"/>
    <lineage>
        <taxon>Eukaryota</taxon>
        <taxon>Metazoa</taxon>
        <taxon>Ecdysozoa</taxon>
        <taxon>Arthropoda</taxon>
        <taxon>Hexapoda</taxon>
        <taxon>Collembola</taxon>
        <taxon>Symphypleona</taxon>
        <taxon>Sminthuridae</taxon>
        <taxon>Allacma</taxon>
    </lineage>
</organism>
<evidence type="ECO:0000313" key="2">
    <source>
        <dbReference type="EMBL" id="CAG7720330.1"/>
    </source>
</evidence>
<protein>
    <submittedName>
        <fullName evidence="2">Uncharacterized protein</fullName>
    </submittedName>
</protein>
<proteinExistence type="predicted"/>
<comment type="caution">
    <text evidence="2">The sequence shown here is derived from an EMBL/GenBank/DDBJ whole genome shotgun (WGS) entry which is preliminary data.</text>
</comment>
<keyword evidence="1" id="KW-0472">Membrane</keyword>
<gene>
    <name evidence="2" type="ORF">AFUS01_LOCUS9612</name>
</gene>
<sequence length="333" mass="37570">MELDILVGKCDSIMECDLKFSPMPPLVGFNDGLINEDVEIFRSYNKNNGVISAHGHGYVQCTSKFPNSDERNPSGYISKSDYMFIGLDNEIYFASKGFPNSSPSKFVSIGGNDEDAFVTDLPTDSEKFTKSWQLYLVFAKHVTKITYHAHKASSGRLISAEIDKNSEAETKNSGIESVVRDNSRLLKYIIIGCSVALVIFLAMVALYFVLWRKYQSSKELIRNLTEGEIYEFHNGIKTPERNKDGETPIESLAFNADMVIMSNALKFAETEVLVVDQIRERRCLAVIELCPHGDLNNFLKRYLGSYSNLTPEVLFQPVDMIEMGSRNDSDQKR</sequence>
<feature type="transmembrane region" description="Helical" evidence="1">
    <location>
        <begin position="185"/>
        <end position="210"/>
    </location>
</feature>
<keyword evidence="3" id="KW-1185">Reference proteome</keyword>
<accession>A0A8J2NZR6</accession>
<dbReference type="Proteomes" id="UP000708208">
    <property type="component" value="Unassembled WGS sequence"/>
</dbReference>
<keyword evidence="1" id="KW-0812">Transmembrane</keyword>
<evidence type="ECO:0000313" key="3">
    <source>
        <dbReference type="Proteomes" id="UP000708208"/>
    </source>
</evidence>